<dbReference type="AlphaFoldDB" id="A0A949TWH8"/>
<keyword evidence="1" id="KW-1133">Transmembrane helix</keyword>
<gene>
    <name evidence="2" type="ORF">I6U48_07375</name>
</gene>
<keyword evidence="1" id="KW-0472">Membrane</keyword>
<evidence type="ECO:0000256" key="1">
    <source>
        <dbReference type="SAM" id="Phobius"/>
    </source>
</evidence>
<feature type="transmembrane region" description="Helical" evidence="1">
    <location>
        <begin position="126"/>
        <end position="146"/>
    </location>
</feature>
<dbReference type="Proteomes" id="UP000694308">
    <property type="component" value="Unassembled WGS sequence"/>
</dbReference>
<feature type="transmembrane region" description="Helical" evidence="1">
    <location>
        <begin position="7"/>
        <end position="28"/>
    </location>
</feature>
<feature type="transmembrane region" description="Helical" evidence="1">
    <location>
        <begin position="97"/>
        <end position="114"/>
    </location>
</feature>
<feature type="transmembrane region" description="Helical" evidence="1">
    <location>
        <begin position="48"/>
        <end position="67"/>
    </location>
</feature>
<reference evidence="2" key="1">
    <citation type="submission" date="2020-12" db="EMBL/GenBank/DDBJ databases">
        <title>Clostridium thailandense sp. nov., a novel acetogenic bacterium isolated from peat land soil in Thailand.</title>
        <authorList>
            <person name="Chaikitkaew S."/>
            <person name="Birkeland N.K."/>
        </authorList>
    </citation>
    <scope>NUCLEOTIDE SEQUENCE</scope>
    <source>
        <strain evidence="2">PL3</strain>
    </source>
</reference>
<evidence type="ECO:0000313" key="2">
    <source>
        <dbReference type="EMBL" id="MBV7272740.1"/>
    </source>
</evidence>
<dbReference type="RefSeq" id="WP_218319774.1">
    <property type="nucleotide sequence ID" value="NZ_JAEEGC010000032.1"/>
</dbReference>
<comment type="caution">
    <text evidence="2">The sequence shown here is derived from an EMBL/GenBank/DDBJ whole genome shotgun (WGS) entry which is preliminary data.</text>
</comment>
<organism evidence="2 3">
    <name type="scientific">Clostridium thailandense</name>
    <dbReference type="NCBI Taxonomy" id="2794346"/>
    <lineage>
        <taxon>Bacteria</taxon>
        <taxon>Bacillati</taxon>
        <taxon>Bacillota</taxon>
        <taxon>Clostridia</taxon>
        <taxon>Eubacteriales</taxon>
        <taxon>Clostridiaceae</taxon>
        <taxon>Clostridium</taxon>
    </lineage>
</organism>
<dbReference type="EMBL" id="JAEEGC010000032">
    <property type="protein sequence ID" value="MBV7272740.1"/>
    <property type="molecule type" value="Genomic_DNA"/>
</dbReference>
<protein>
    <submittedName>
        <fullName evidence="2">Uncharacterized protein</fullName>
    </submittedName>
</protein>
<keyword evidence="1" id="KW-0812">Transmembrane</keyword>
<name>A0A949TWH8_9CLOT</name>
<sequence>MSHDSVFTLLALGGIFALITLILSIALYVLSSIGLYKLAINQHISNPWIAWIPIANLYILGSIIKIIKIDSYEILKLELVLPIGCLLSILLNPIPLIGWIFSIVYFVLFLISVFKLFKLYRPSQAAIWLAISIILPFMGPIFIFIMRNDTPVS</sequence>
<keyword evidence="3" id="KW-1185">Reference proteome</keyword>
<proteinExistence type="predicted"/>
<accession>A0A949TWH8</accession>
<evidence type="ECO:0000313" key="3">
    <source>
        <dbReference type="Proteomes" id="UP000694308"/>
    </source>
</evidence>